<dbReference type="PANTHER" id="PTHR24198">
    <property type="entry name" value="ANKYRIN REPEAT AND PROTEIN KINASE DOMAIN-CONTAINING PROTEIN"/>
    <property type="match status" value="1"/>
</dbReference>
<keyword evidence="5" id="KW-1185">Reference proteome</keyword>
<dbReference type="Pfam" id="PF12796">
    <property type="entry name" value="Ank_2"/>
    <property type="match status" value="1"/>
</dbReference>
<dbReference type="InterPro" id="IPR013083">
    <property type="entry name" value="Znf_RING/FYVE/PHD"/>
</dbReference>
<keyword evidence="1" id="KW-0677">Repeat</keyword>
<gene>
    <name evidence="4" type="ORF">SCF082_LOCUS41083</name>
</gene>
<dbReference type="Proteomes" id="UP001642464">
    <property type="component" value="Unassembled WGS sequence"/>
</dbReference>
<comment type="caution">
    <text evidence="4">The sequence shown here is derived from an EMBL/GenBank/DDBJ whole genome shotgun (WGS) entry which is preliminary data.</text>
</comment>
<evidence type="ECO:0000256" key="2">
    <source>
        <dbReference type="ARBA" id="ARBA00023043"/>
    </source>
</evidence>
<dbReference type="SMART" id="SM00248">
    <property type="entry name" value="ANK"/>
    <property type="match status" value="5"/>
</dbReference>
<organism evidence="4 5">
    <name type="scientific">Durusdinium trenchii</name>
    <dbReference type="NCBI Taxonomy" id="1381693"/>
    <lineage>
        <taxon>Eukaryota</taxon>
        <taxon>Sar</taxon>
        <taxon>Alveolata</taxon>
        <taxon>Dinophyceae</taxon>
        <taxon>Suessiales</taxon>
        <taxon>Symbiodiniaceae</taxon>
        <taxon>Durusdinium</taxon>
    </lineage>
</organism>
<evidence type="ECO:0000256" key="1">
    <source>
        <dbReference type="ARBA" id="ARBA00022737"/>
    </source>
</evidence>
<evidence type="ECO:0000313" key="5">
    <source>
        <dbReference type="Proteomes" id="UP001642464"/>
    </source>
</evidence>
<keyword evidence="2 3" id="KW-0040">ANK repeat</keyword>
<dbReference type="EMBL" id="CAXAMM010039496">
    <property type="protein sequence ID" value="CAK9086859.1"/>
    <property type="molecule type" value="Genomic_DNA"/>
</dbReference>
<dbReference type="SUPFAM" id="SSF48403">
    <property type="entry name" value="Ankyrin repeat"/>
    <property type="match status" value="2"/>
</dbReference>
<dbReference type="PANTHER" id="PTHR24198:SF165">
    <property type="entry name" value="ANKYRIN REPEAT-CONTAINING PROTEIN-RELATED"/>
    <property type="match status" value="1"/>
</dbReference>
<proteinExistence type="predicted"/>
<dbReference type="Pfam" id="PF00023">
    <property type="entry name" value="Ank"/>
    <property type="match status" value="1"/>
</dbReference>
<accession>A0ABP0QFS5</accession>
<dbReference type="SUPFAM" id="SSF57850">
    <property type="entry name" value="RING/U-box"/>
    <property type="match status" value="1"/>
</dbReference>
<dbReference type="PROSITE" id="PS50088">
    <property type="entry name" value="ANK_REPEAT"/>
    <property type="match status" value="2"/>
</dbReference>
<evidence type="ECO:0000313" key="4">
    <source>
        <dbReference type="EMBL" id="CAK9086859.1"/>
    </source>
</evidence>
<feature type="repeat" description="ANK" evidence="3">
    <location>
        <begin position="960"/>
        <end position="984"/>
    </location>
</feature>
<dbReference type="InterPro" id="IPR036770">
    <property type="entry name" value="Ankyrin_rpt-contain_sf"/>
</dbReference>
<dbReference type="InterPro" id="IPR002110">
    <property type="entry name" value="Ankyrin_rpt"/>
</dbReference>
<name>A0ABP0QFS5_9DINO</name>
<sequence length="1046" mass="113647">MGSLARSQTVQKLGSSQLLGKSPVASKGVLLRTASGYEVALVAPEHLRELQCSVCHNLIQGAVHAPCGHSFCQVHLQGEAGSQNELEIQASRLRELTERGFSLERARQALAAVGDGSIEEDELEIDPDTWLQNEDAACYVYLVDGVATVVAINGCQARLLIKEGAVDESIDPIEDAILRLKNGKASEETLAQLHAMLKQLAECTDTSEYRLMLQCREFSSFINSFGSFAMLRAVGLHVLRYAPDRSVYIFAPAPGVQDAAVRAQVALDGLHLHLTLPEPKVPEQQLRYRVVLHMDPEFFQAGIPVDMVYQDQLRSLIIPAIAPPREGWAWPQRGWSGEDAMVAQMRSTLPQGSADLCREQNHEQATKVVERLTAAGLKATVEEGLAGDPMKEASLETPSGWVGSLARGSRVRFKEAARSVLPNSIDLTSVGVICDQVYQLQPDGSRDLQYYVCLPKALAMPSVSVSMLEAAPAAERIQPGVRVRVSPPAGRDPAYSWGRIQSSDVGVVQRVHLDGKVDVFFMSEEKIWNAALQDLDTENLPMTLRPNCPVCDRPFPSGQQLNLDIAMDAQIRRMKKLMTGARHELNCDVKAVVPTTLRTAVPLFQTSLQDEDGKGGQSVEGFELHVNRMLETQVIRFFQDEVQSRIGEVAMEVWEVIERRQDSALRRLRNFLDQFRAPGAIELLKKLDGPDAPLPNTKGGTLLMIASELGLEDVVEELLSKKADPLKTTTAGFGPGTSALQLASGQGHFPVVRRLLAATDWADEARGSALCADALGAAIERHHLQCVEAILEIPEVANLRNCMDLTGLLTAVQAGNVEPWQEEVSMKSTALTDIKKHFAVHFAERFFYSMPAPHEETAEPPMGQWTTDGTRREADNIVPMPPPKVEWISRAGQAATPLLLAAQLGLGGVVEKLLQLKADLHARLPSTGQTALHLTVALGDLGVLRVLKAVGAELQAMDLTGNTALHLACHAGHVKVVQELLEAGPFVDTGPVPSPLELAAGCGSHSIEGNTGPPGSTAAYGDIVKMLLEAKCHLETLKPTQSFQFV</sequence>
<feature type="repeat" description="ANK" evidence="3">
    <location>
        <begin position="927"/>
        <end position="959"/>
    </location>
</feature>
<reference evidence="4 5" key="1">
    <citation type="submission" date="2024-02" db="EMBL/GenBank/DDBJ databases">
        <authorList>
            <person name="Chen Y."/>
            <person name="Shah S."/>
            <person name="Dougan E. K."/>
            <person name="Thang M."/>
            <person name="Chan C."/>
        </authorList>
    </citation>
    <scope>NUCLEOTIDE SEQUENCE [LARGE SCALE GENOMIC DNA]</scope>
</reference>
<protein>
    <submittedName>
        <fullName evidence="4">Ankyrin-2 (ANK-2) (Ankyrin-B) (Brain ankyrin)</fullName>
    </submittedName>
</protein>
<dbReference type="Gene3D" id="1.25.40.20">
    <property type="entry name" value="Ankyrin repeat-containing domain"/>
    <property type="match status" value="2"/>
</dbReference>
<dbReference type="Gene3D" id="3.30.40.10">
    <property type="entry name" value="Zinc/RING finger domain, C3HC4 (zinc finger)"/>
    <property type="match status" value="1"/>
</dbReference>
<dbReference type="PROSITE" id="PS50297">
    <property type="entry name" value="ANK_REP_REGION"/>
    <property type="match status" value="2"/>
</dbReference>
<evidence type="ECO:0000256" key="3">
    <source>
        <dbReference type="PROSITE-ProRule" id="PRU00023"/>
    </source>
</evidence>